<dbReference type="STRING" id="28115.HQ47_06645"/>
<protein>
    <submittedName>
        <fullName evidence="2">Excisionase</fullName>
    </submittedName>
</protein>
<dbReference type="InterPro" id="IPR009061">
    <property type="entry name" value="DNA-bd_dom_put_sf"/>
</dbReference>
<reference evidence="2 3" key="1">
    <citation type="submission" date="2014-09" db="EMBL/GenBank/DDBJ databases">
        <title>Draft Genome Sequence of Porphyromonas macacae COT-192_OH2859.</title>
        <authorList>
            <person name="Wallis C."/>
            <person name="Deusch O."/>
            <person name="O'Flynn C."/>
            <person name="Davis I."/>
            <person name="Horsfall A."/>
            <person name="Kirkwood N."/>
            <person name="Harris S."/>
            <person name="Eisen J.A."/>
            <person name="Coil D.A."/>
            <person name="Darling A.E."/>
            <person name="Jospin G."/>
            <person name="Alexiev A."/>
        </authorList>
    </citation>
    <scope>NUCLEOTIDE SEQUENCE [LARGE SCALE GENOMIC DNA]</scope>
    <source>
        <strain evidence="3">COT-192 OH2859</strain>
    </source>
</reference>
<dbReference type="EMBL" id="JRFA01000017">
    <property type="protein sequence ID" value="KGN73910.1"/>
    <property type="molecule type" value="Genomic_DNA"/>
</dbReference>
<comment type="caution">
    <text evidence="2">The sequence shown here is derived from an EMBL/GenBank/DDBJ whole genome shotgun (WGS) entry which is preliminary data.</text>
</comment>
<evidence type="ECO:0000313" key="2">
    <source>
        <dbReference type="EMBL" id="KGN73910.1"/>
    </source>
</evidence>
<proteinExistence type="predicted"/>
<dbReference type="Pfam" id="PF12728">
    <property type="entry name" value="HTH_17"/>
    <property type="match status" value="1"/>
</dbReference>
<evidence type="ECO:0000259" key="1">
    <source>
        <dbReference type="Pfam" id="PF12728"/>
    </source>
</evidence>
<name>A0A0A2E908_9PORP</name>
<dbReference type="OrthoDB" id="768005at2"/>
<dbReference type="AlphaFoldDB" id="A0A0A2E908"/>
<evidence type="ECO:0000313" key="3">
    <source>
        <dbReference type="Proteomes" id="UP000030103"/>
    </source>
</evidence>
<dbReference type="InterPro" id="IPR041657">
    <property type="entry name" value="HTH_17"/>
</dbReference>
<dbReference type="PANTHER" id="PTHR34585">
    <property type="match status" value="1"/>
</dbReference>
<dbReference type="SUPFAM" id="SSF46955">
    <property type="entry name" value="Putative DNA-binding domain"/>
    <property type="match status" value="1"/>
</dbReference>
<accession>A0A0A2E908</accession>
<keyword evidence="3" id="KW-1185">Reference proteome</keyword>
<dbReference type="PANTHER" id="PTHR34585:SF22">
    <property type="entry name" value="HELIX-TURN-HELIX DOMAIN-CONTAINING PROTEIN"/>
    <property type="match status" value="1"/>
</dbReference>
<feature type="domain" description="Helix-turn-helix" evidence="1">
    <location>
        <begin position="41"/>
        <end position="89"/>
    </location>
</feature>
<gene>
    <name evidence="2" type="ORF">HQ47_06645</name>
</gene>
<sequence length="102" mass="12532">MFIDKENFEAWMERIMVRFDKQDKVLEKINCQKVMLDGERLLDNQDLCQLLHVSKRTLQRYRDSGELPFYSVYQRTYYKESDVHAFIRTNFNKKQKKETDKK</sequence>
<dbReference type="RefSeq" id="WP_036874122.1">
    <property type="nucleotide sequence ID" value="NZ_JRFA01000017.1"/>
</dbReference>
<dbReference type="Proteomes" id="UP000030103">
    <property type="component" value="Unassembled WGS sequence"/>
</dbReference>
<organism evidence="2 3">
    <name type="scientific">Porphyromonas macacae</name>
    <dbReference type="NCBI Taxonomy" id="28115"/>
    <lineage>
        <taxon>Bacteria</taxon>
        <taxon>Pseudomonadati</taxon>
        <taxon>Bacteroidota</taxon>
        <taxon>Bacteroidia</taxon>
        <taxon>Bacteroidales</taxon>
        <taxon>Porphyromonadaceae</taxon>
        <taxon>Porphyromonas</taxon>
    </lineage>
</organism>